<proteinExistence type="predicted"/>
<organism evidence="1 2">
    <name type="scientific">Paenibacillus pseudetheri</name>
    <dbReference type="NCBI Taxonomy" id="2897682"/>
    <lineage>
        <taxon>Bacteria</taxon>
        <taxon>Bacillati</taxon>
        <taxon>Bacillota</taxon>
        <taxon>Bacilli</taxon>
        <taxon>Bacillales</taxon>
        <taxon>Paenibacillaceae</taxon>
        <taxon>Paenibacillus</taxon>
    </lineage>
</organism>
<keyword evidence="2" id="KW-1185">Reference proteome</keyword>
<sequence length="135" mass="15518">MRKSFIVVFLIISILILYFNRSWIIPNTYVSGWGASSAKSDNQSTTQTIKFNATIKNDGHYPVYVKEIKTLFLDSIKNNFQSGDQKISVNKWLKPNETTEVNGEWMFETSGIKDNNIMLAYPNNYATFKVNICPF</sequence>
<name>A0ABN8FP94_9BACL</name>
<dbReference type="Proteomes" id="UP000838749">
    <property type="component" value="Unassembled WGS sequence"/>
</dbReference>
<gene>
    <name evidence="1" type="ORF">PAECIP111894_06038</name>
</gene>
<accession>A0ABN8FP94</accession>
<dbReference type="EMBL" id="CAKMAB010000073">
    <property type="protein sequence ID" value="CAH1059826.1"/>
    <property type="molecule type" value="Genomic_DNA"/>
</dbReference>
<reference evidence="1" key="1">
    <citation type="submission" date="2021-12" db="EMBL/GenBank/DDBJ databases">
        <authorList>
            <person name="Criscuolo A."/>
        </authorList>
    </citation>
    <scope>NUCLEOTIDE SEQUENCE</scope>
    <source>
        <strain evidence="1">CIP111894</strain>
    </source>
</reference>
<comment type="caution">
    <text evidence="1">The sequence shown here is derived from an EMBL/GenBank/DDBJ whole genome shotgun (WGS) entry which is preliminary data.</text>
</comment>
<evidence type="ECO:0008006" key="3">
    <source>
        <dbReference type="Google" id="ProtNLM"/>
    </source>
</evidence>
<dbReference type="RefSeq" id="WP_234541900.1">
    <property type="nucleotide sequence ID" value="NZ_CAKMAB010000073.1"/>
</dbReference>
<protein>
    <recommendedName>
        <fullName evidence="3">DUF4352 domain-containing protein</fullName>
    </recommendedName>
</protein>
<evidence type="ECO:0000313" key="1">
    <source>
        <dbReference type="EMBL" id="CAH1059826.1"/>
    </source>
</evidence>
<evidence type="ECO:0000313" key="2">
    <source>
        <dbReference type="Proteomes" id="UP000838749"/>
    </source>
</evidence>